<proteinExistence type="predicted"/>
<evidence type="ECO:0000313" key="2">
    <source>
        <dbReference type="EMBL" id="KAH7027564.1"/>
    </source>
</evidence>
<evidence type="ECO:0000256" key="1">
    <source>
        <dbReference type="SAM" id="MobiDB-lite"/>
    </source>
</evidence>
<feature type="region of interest" description="Disordered" evidence="1">
    <location>
        <begin position="1"/>
        <end position="44"/>
    </location>
</feature>
<gene>
    <name evidence="2" type="ORF">B0I36DRAFT_412995</name>
</gene>
<comment type="caution">
    <text evidence="2">The sequence shown here is derived from an EMBL/GenBank/DDBJ whole genome shotgun (WGS) entry which is preliminary data.</text>
</comment>
<sequence length="219" mass="23165">MRCGDKTPSPKSLAGAPALHHRAAPCRPSAARPPLAPRPPSSPPTRIPLFSLDALILVLLCSPASAPASSSPSPQSSAQSVNQTSQSSWLPVCLITLPDNIGPAASPRRSPLPTPARLVSSTASVPANPGWIWQPACAPLCSTCFDPHRHHFSFADYTPRLLPSLSYNLAYDILHSSNFSSRYPGWIAASLLSRRPFVTLIVFFSPPPALAFGSQASAS</sequence>
<keyword evidence="3" id="KW-1185">Reference proteome</keyword>
<dbReference type="GeneID" id="70191533"/>
<accession>A0A9P9BNM1</accession>
<evidence type="ECO:0000313" key="3">
    <source>
        <dbReference type="Proteomes" id="UP000756346"/>
    </source>
</evidence>
<dbReference type="Proteomes" id="UP000756346">
    <property type="component" value="Unassembled WGS sequence"/>
</dbReference>
<dbReference type="AlphaFoldDB" id="A0A9P9BNM1"/>
<protein>
    <submittedName>
        <fullName evidence="2">Uncharacterized protein</fullName>
    </submittedName>
</protein>
<name>A0A9P9BNM1_9PEZI</name>
<dbReference type="RefSeq" id="XP_046010363.1">
    <property type="nucleotide sequence ID" value="XM_046161987.1"/>
</dbReference>
<organism evidence="2 3">
    <name type="scientific">Microdochium trichocladiopsis</name>
    <dbReference type="NCBI Taxonomy" id="1682393"/>
    <lineage>
        <taxon>Eukaryota</taxon>
        <taxon>Fungi</taxon>
        <taxon>Dikarya</taxon>
        <taxon>Ascomycota</taxon>
        <taxon>Pezizomycotina</taxon>
        <taxon>Sordariomycetes</taxon>
        <taxon>Xylariomycetidae</taxon>
        <taxon>Xylariales</taxon>
        <taxon>Microdochiaceae</taxon>
        <taxon>Microdochium</taxon>
    </lineage>
</organism>
<dbReference type="EMBL" id="JAGTJQ010000007">
    <property type="protein sequence ID" value="KAH7027564.1"/>
    <property type="molecule type" value="Genomic_DNA"/>
</dbReference>
<reference evidence="2" key="1">
    <citation type="journal article" date="2021" name="Nat. Commun.">
        <title>Genetic determinants of endophytism in the Arabidopsis root mycobiome.</title>
        <authorList>
            <person name="Mesny F."/>
            <person name="Miyauchi S."/>
            <person name="Thiergart T."/>
            <person name="Pickel B."/>
            <person name="Atanasova L."/>
            <person name="Karlsson M."/>
            <person name="Huettel B."/>
            <person name="Barry K.W."/>
            <person name="Haridas S."/>
            <person name="Chen C."/>
            <person name="Bauer D."/>
            <person name="Andreopoulos W."/>
            <person name="Pangilinan J."/>
            <person name="LaButti K."/>
            <person name="Riley R."/>
            <person name="Lipzen A."/>
            <person name="Clum A."/>
            <person name="Drula E."/>
            <person name="Henrissat B."/>
            <person name="Kohler A."/>
            <person name="Grigoriev I.V."/>
            <person name="Martin F.M."/>
            <person name="Hacquard S."/>
        </authorList>
    </citation>
    <scope>NUCLEOTIDE SEQUENCE</scope>
    <source>
        <strain evidence="2">MPI-CAGE-CH-0230</strain>
    </source>
</reference>
<feature type="compositionally biased region" description="Pro residues" evidence="1">
    <location>
        <begin position="34"/>
        <end position="44"/>
    </location>
</feature>